<feature type="domain" description="Type I restriction modification DNA specificity" evidence="4">
    <location>
        <begin position="2"/>
        <end position="153"/>
    </location>
</feature>
<gene>
    <name evidence="5" type="ORF">DW026_14650</name>
</gene>
<dbReference type="AlphaFoldDB" id="A0AA92V961"/>
<comment type="similarity">
    <text evidence="1">Belongs to the type-I restriction system S methylase family.</text>
</comment>
<comment type="caution">
    <text evidence="5">The sequence shown here is derived from an EMBL/GenBank/DDBJ whole genome shotgun (WGS) entry which is preliminary data.</text>
</comment>
<organism evidence="5 6">
    <name type="scientific">Segatella copri</name>
    <dbReference type="NCBI Taxonomy" id="165179"/>
    <lineage>
        <taxon>Bacteria</taxon>
        <taxon>Pseudomonadati</taxon>
        <taxon>Bacteroidota</taxon>
        <taxon>Bacteroidia</taxon>
        <taxon>Bacteroidales</taxon>
        <taxon>Prevotellaceae</taxon>
        <taxon>Segatella</taxon>
    </lineage>
</organism>
<dbReference type="EMBL" id="QROP01000071">
    <property type="protein sequence ID" value="RHL33150.1"/>
    <property type="molecule type" value="Genomic_DNA"/>
</dbReference>
<dbReference type="Gene3D" id="3.90.220.20">
    <property type="entry name" value="DNA methylase specificity domains"/>
    <property type="match status" value="2"/>
</dbReference>
<dbReference type="GO" id="GO:0003677">
    <property type="term" value="F:DNA binding"/>
    <property type="evidence" value="ECO:0007669"/>
    <property type="project" value="UniProtKB-KW"/>
</dbReference>
<evidence type="ECO:0000313" key="6">
    <source>
        <dbReference type="Proteomes" id="UP000283672"/>
    </source>
</evidence>
<dbReference type="PANTHER" id="PTHR30408">
    <property type="entry name" value="TYPE-1 RESTRICTION ENZYME ECOKI SPECIFICITY PROTEIN"/>
    <property type="match status" value="1"/>
</dbReference>
<dbReference type="InterPro" id="IPR044946">
    <property type="entry name" value="Restrct_endonuc_typeI_TRD_sf"/>
</dbReference>
<protein>
    <recommendedName>
        <fullName evidence="4">Type I restriction modification DNA specificity domain-containing protein</fullName>
    </recommendedName>
</protein>
<feature type="domain" description="Type I restriction modification DNA specificity" evidence="4">
    <location>
        <begin position="172"/>
        <end position="326"/>
    </location>
</feature>
<evidence type="ECO:0000256" key="2">
    <source>
        <dbReference type="ARBA" id="ARBA00022747"/>
    </source>
</evidence>
<evidence type="ECO:0000256" key="1">
    <source>
        <dbReference type="ARBA" id="ARBA00010923"/>
    </source>
</evidence>
<evidence type="ECO:0000313" key="5">
    <source>
        <dbReference type="EMBL" id="RHL33150.1"/>
    </source>
</evidence>
<evidence type="ECO:0000259" key="4">
    <source>
        <dbReference type="Pfam" id="PF01420"/>
    </source>
</evidence>
<keyword evidence="2" id="KW-0680">Restriction system</keyword>
<dbReference type="Proteomes" id="UP000283672">
    <property type="component" value="Unassembled WGS sequence"/>
</dbReference>
<name>A0AA92V961_9BACT</name>
<dbReference type="RefSeq" id="WP_118417140.1">
    <property type="nucleotide sequence ID" value="NZ_QROP01000071.1"/>
</dbReference>
<dbReference type="InterPro" id="IPR000055">
    <property type="entry name" value="Restrct_endonuc_typeI_TRD"/>
</dbReference>
<dbReference type="Pfam" id="PF01420">
    <property type="entry name" value="Methylase_S"/>
    <property type="match status" value="2"/>
</dbReference>
<keyword evidence="3" id="KW-0238">DNA-binding</keyword>
<dbReference type="PANTHER" id="PTHR30408:SF12">
    <property type="entry name" value="TYPE I RESTRICTION ENZYME MJAVIII SPECIFICITY SUBUNIT"/>
    <property type="match status" value="1"/>
</dbReference>
<sequence length="436" mass="50163">MESAKINDLFVIQTNSKLKANEGKKVGQYPFYTSGEEIKYLDTFQCNTQGLIIGKGGNPNWRFAKGMFSMSTDCCLLTAKQESVDIEYVYYYLCAFPTIMQRLYKGVGIKHISLADIKNIEIEYPPIEVQRTIVSVLSFLDAVIKKRQINVVKNIPELLKSYYSQLVDNNVWDKVRISDIATEIKSGPFGTQLHVSQFRDKGEIYVYGIDDLTKKVPKTRYLSIAELDKYERYLVHGDDVLISIMGTVGRTKVVPKDIGLAINTKHLVDITLNQDLCKPYFLAYTLENDRKVRRQIESSKHGAVMSAINMSDVKNLMITLPSIKVQMYFEEVYHQVKDIQKCMEEEIQLLKELRKSLLAKYFRENNPLNASFSVTKKQKITSGSDIDSLLTIINKGGFSNLSNYDEMRSLLYYYIGKEVVEQYYDKKTKKVKLRKK</sequence>
<dbReference type="GO" id="GO:0009307">
    <property type="term" value="P:DNA restriction-modification system"/>
    <property type="evidence" value="ECO:0007669"/>
    <property type="project" value="UniProtKB-KW"/>
</dbReference>
<evidence type="ECO:0000256" key="3">
    <source>
        <dbReference type="ARBA" id="ARBA00023125"/>
    </source>
</evidence>
<dbReference type="InterPro" id="IPR052021">
    <property type="entry name" value="Type-I_RS_S_subunit"/>
</dbReference>
<accession>A0AA92V961</accession>
<dbReference type="SUPFAM" id="SSF116734">
    <property type="entry name" value="DNA methylase specificity domain"/>
    <property type="match status" value="2"/>
</dbReference>
<reference evidence="5 6" key="1">
    <citation type="submission" date="2018-08" db="EMBL/GenBank/DDBJ databases">
        <title>A genome reference for cultivated species of the human gut microbiota.</title>
        <authorList>
            <person name="Zou Y."/>
            <person name="Xue W."/>
            <person name="Luo G."/>
        </authorList>
    </citation>
    <scope>NUCLEOTIDE SEQUENCE [LARGE SCALE GENOMIC DNA]</scope>
    <source>
        <strain evidence="5 6">AF38-11</strain>
    </source>
</reference>
<proteinExistence type="inferred from homology"/>